<proteinExistence type="predicted"/>
<feature type="transmembrane region" description="Helical" evidence="2">
    <location>
        <begin position="138"/>
        <end position="164"/>
    </location>
</feature>
<feature type="transmembrane region" description="Helical" evidence="2">
    <location>
        <begin position="26"/>
        <end position="56"/>
    </location>
</feature>
<comment type="caution">
    <text evidence="3">The sequence shown here is derived from an EMBL/GenBank/DDBJ whole genome shotgun (WGS) entry which is preliminary data.</text>
</comment>
<evidence type="ECO:0000313" key="3">
    <source>
        <dbReference type="EMBL" id="KWX26172.1"/>
    </source>
</evidence>
<keyword evidence="2" id="KW-1133">Transmembrane helix</keyword>
<feature type="transmembrane region" description="Helical" evidence="2">
    <location>
        <begin position="286"/>
        <end position="311"/>
    </location>
</feature>
<keyword evidence="2" id="KW-0812">Transmembrane</keyword>
<feature type="transmembrane region" description="Helical" evidence="2">
    <location>
        <begin position="211"/>
        <end position="235"/>
    </location>
</feature>
<feature type="transmembrane region" description="Helical" evidence="2">
    <location>
        <begin position="317"/>
        <end position="341"/>
    </location>
</feature>
<dbReference type="PATRIC" id="fig|59750.3.peg.574"/>
<name>A0A132PVW5_9MYCO</name>
<feature type="compositionally biased region" description="Polar residues" evidence="1">
    <location>
        <begin position="405"/>
        <end position="419"/>
    </location>
</feature>
<organism evidence="3 4">
    <name type="scientific">Mycolicibacterium wolinskyi</name>
    <dbReference type="NCBI Taxonomy" id="59750"/>
    <lineage>
        <taxon>Bacteria</taxon>
        <taxon>Bacillati</taxon>
        <taxon>Actinomycetota</taxon>
        <taxon>Actinomycetes</taxon>
        <taxon>Mycobacteriales</taxon>
        <taxon>Mycobacteriaceae</taxon>
        <taxon>Mycolicibacterium</taxon>
    </lineage>
</organism>
<evidence type="ECO:0000256" key="2">
    <source>
        <dbReference type="SAM" id="Phobius"/>
    </source>
</evidence>
<protein>
    <submittedName>
        <fullName evidence="3">Uncharacterized protein</fullName>
    </submittedName>
</protein>
<dbReference type="RefSeq" id="WP_067843443.1">
    <property type="nucleotide sequence ID" value="NZ_LGTW01000001.1"/>
</dbReference>
<feature type="region of interest" description="Disordered" evidence="1">
    <location>
        <begin position="405"/>
        <end position="428"/>
    </location>
</feature>
<feature type="transmembrane region" description="Helical" evidence="2">
    <location>
        <begin position="378"/>
        <end position="398"/>
    </location>
</feature>
<dbReference type="EMBL" id="LGTW01000001">
    <property type="protein sequence ID" value="KWX26172.1"/>
    <property type="molecule type" value="Genomic_DNA"/>
</dbReference>
<reference evidence="3 4" key="1">
    <citation type="submission" date="2015-07" db="EMBL/GenBank/DDBJ databases">
        <title>A draft genome sequence of Mycobacterium wolinskyi.</title>
        <authorList>
            <person name="de Man T.J."/>
            <person name="Perry K.A."/>
            <person name="Coulliette A.D."/>
            <person name="Jensen B."/>
            <person name="Toney N.C."/>
            <person name="Limbago B.M."/>
            <person name="Noble-Wang J."/>
        </authorList>
    </citation>
    <scope>NUCLEOTIDE SEQUENCE [LARGE SCALE GENOMIC DNA]</scope>
    <source>
        <strain evidence="3 4">CDC_01</strain>
    </source>
</reference>
<feature type="transmembrane region" description="Helical" evidence="2">
    <location>
        <begin position="353"/>
        <end position="372"/>
    </location>
</feature>
<accession>A0A132PVW5</accession>
<gene>
    <name evidence="3" type="ORF">AFM11_02790</name>
</gene>
<keyword evidence="2" id="KW-0472">Membrane</keyword>
<dbReference type="STRING" id="59750.AWC31_35570"/>
<evidence type="ECO:0000313" key="4">
    <source>
        <dbReference type="Proteomes" id="UP000070612"/>
    </source>
</evidence>
<dbReference type="AlphaFoldDB" id="A0A132PVW5"/>
<dbReference type="Proteomes" id="UP000070612">
    <property type="component" value="Unassembled WGS sequence"/>
</dbReference>
<keyword evidence="4" id="KW-1185">Reference proteome</keyword>
<sequence>MTRPAGGPAALWTTIDQLLSSTSNALLLFVLAQVATVSEFGVVSLQIAIVMAWIGFNRGAVGTPVLLVSNLSKREILAEGGYATAFSILSGTGAVMAILAVGWAAGDVAMAVALGVVIPVVLAQDAARYPAIASGRPLVAVVADAAWALGMAGLFTANIAGAGVSVETAILLWGALGLLSAIVLVAGTPIRPHLDQIGSWWKMYSPARIRFGATYATVALSTAATAGLVTVIAGADIAGGLRGASSLFGPIMMLIMAVPMVFVPHVRRTSASPRAQWRLLVKTSSITSTLAIAATALVMAVPTPIGGWILGQTWESAITAVPFIGLECAANCWIVGLYSWLQAQGMGRKLFQLRALHVSLQLGAAAVAAVAVGTLVAVASALAVSCWLMALIGLVVVGRASRRQPTTRPAPQAPSQNSVAHDPARPWPTIDVLDDELVRTAARTR</sequence>
<evidence type="ECO:0000256" key="1">
    <source>
        <dbReference type="SAM" id="MobiDB-lite"/>
    </source>
</evidence>
<feature type="transmembrane region" description="Helical" evidence="2">
    <location>
        <begin position="76"/>
        <end position="102"/>
    </location>
</feature>
<feature type="transmembrane region" description="Helical" evidence="2">
    <location>
        <begin position="108"/>
        <end position="126"/>
    </location>
</feature>
<feature type="transmembrane region" description="Helical" evidence="2">
    <location>
        <begin position="247"/>
        <end position="266"/>
    </location>
</feature>
<feature type="transmembrane region" description="Helical" evidence="2">
    <location>
        <begin position="170"/>
        <end position="190"/>
    </location>
</feature>